<reference evidence="1 2" key="1">
    <citation type="submission" date="2014-10" db="EMBL/GenBank/DDBJ databases">
        <title>Draft genome sequence of Novosphingobium subterraneum DSM 12447.</title>
        <authorList>
            <person name="Gan H.M."/>
            <person name="Gan H.Y."/>
            <person name="Savka M.A."/>
        </authorList>
    </citation>
    <scope>NUCLEOTIDE SEQUENCE [LARGE SCALE GENOMIC DNA]</scope>
    <source>
        <strain evidence="1 2">DSM 12447</strain>
    </source>
</reference>
<evidence type="ECO:0000313" key="2">
    <source>
        <dbReference type="Proteomes" id="UP000031338"/>
    </source>
</evidence>
<comment type="caution">
    <text evidence="1">The sequence shown here is derived from an EMBL/GenBank/DDBJ whole genome shotgun (WGS) entry which is preliminary data.</text>
</comment>
<dbReference type="Proteomes" id="UP000031338">
    <property type="component" value="Unassembled WGS sequence"/>
</dbReference>
<gene>
    <name evidence="1" type="ORF">NJ75_00543</name>
</gene>
<dbReference type="STRING" id="48936.NJ75_00543"/>
<proteinExistence type="predicted"/>
<protein>
    <submittedName>
        <fullName evidence="1">Uncharacterized protein</fullName>
    </submittedName>
</protein>
<name>A0A0B9AIJ9_9SPHN</name>
<dbReference type="RefSeq" id="WP_039331237.1">
    <property type="nucleotide sequence ID" value="NZ_JRVC01000002.1"/>
</dbReference>
<keyword evidence="2" id="KW-1185">Reference proteome</keyword>
<evidence type="ECO:0000313" key="1">
    <source>
        <dbReference type="EMBL" id="KHS49108.1"/>
    </source>
</evidence>
<dbReference type="AlphaFoldDB" id="A0A0B9AIJ9"/>
<dbReference type="EMBL" id="JRVC01000002">
    <property type="protein sequence ID" value="KHS49108.1"/>
    <property type="molecule type" value="Genomic_DNA"/>
</dbReference>
<sequence>MSEELQVNGAETLREKVDAAKSRLAERTASSKSVQTVKGLIEEHPVASVAAGILLGALVAKALPSVGRRSTKARGAAEDAASSLRKSASGLAAVAGKLAIDYATRARDVGRDGLNKVEELSGTVGEKIADGSEEARRKAFDLSEIVRSAAIEASEAALRKVNELTARVKP</sequence>
<organism evidence="1 2">
    <name type="scientific">Novosphingobium subterraneum</name>
    <dbReference type="NCBI Taxonomy" id="48936"/>
    <lineage>
        <taxon>Bacteria</taxon>
        <taxon>Pseudomonadati</taxon>
        <taxon>Pseudomonadota</taxon>
        <taxon>Alphaproteobacteria</taxon>
        <taxon>Sphingomonadales</taxon>
        <taxon>Sphingomonadaceae</taxon>
        <taxon>Novosphingobium</taxon>
    </lineage>
</organism>
<accession>A0A0B9AIJ9</accession>
<dbReference type="PATRIC" id="fig|48936.3.peg.550"/>